<keyword evidence="3" id="KW-0812">Transmembrane</keyword>
<evidence type="ECO:0000256" key="9">
    <source>
        <dbReference type="SAM" id="MobiDB-lite"/>
    </source>
</evidence>
<evidence type="ECO:0000256" key="6">
    <source>
        <dbReference type="ARBA" id="ARBA00023136"/>
    </source>
</evidence>
<evidence type="ECO:0000256" key="1">
    <source>
        <dbReference type="ARBA" id="ARBA00004141"/>
    </source>
</evidence>
<proteinExistence type="predicted"/>
<evidence type="ECO:0008006" key="14">
    <source>
        <dbReference type="Google" id="ProtNLM"/>
    </source>
</evidence>
<evidence type="ECO:0000313" key="13">
    <source>
        <dbReference type="Proteomes" id="UP001212152"/>
    </source>
</evidence>
<gene>
    <name evidence="12" type="ORF">HDU87_000523</name>
</gene>
<dbReference type="InterPro" id="IPR000595">
    <property type="entry name" value="cNMP-bd_dom"/>
</dbReference>
<dbReference type="PANTHER" id="PTHR45638">
    <property type="entry name" value="CYCLIC NUCLEOTIDE-GATED CATION CHANNEL SUBUNIT A"/>
    <property type="match status" value="1"/>
</dbReference>
<feature type="compositionally biased region" description="Low complexity" evidence="9">
    <location>
        <begin position="916"/>
        <end position="939"/>
    </location>
</feature>
<dbReference type="PROSITE" id="PS00888">
    <property type="entry name" value="CNMP_BINDING_1"/>
    <property type="match status" value="2"/>
</dbReference>
<evidence type="ECO:0000259" key="10">
    <source>
        <dbReference type="PROSITE" id="PS50042"/>
    </source>
</evidence>
<dbReference type="Pfam" id="PF00027">
    <property type="entry name" value="cNMP_binding"/>
    <property type="match status" value="4"/>
</dbReference>
<dbReference type="PROSITE" id="PS50181">
    <property type="entry name" value="FBOX"/>
    <property type="match status" value="1"/>
</dbReference>
<dbReference type="PANTHER" id="PTHR45638:SF11">
    <property type="entry name" value="CYCLIC NUCLEOTIDE-GATED CATION CHANNEL SUBUNIT A"/>
    <property type="match status" value="1"/>
</dbReference>
<feature type="region of interest" description="Disordered" evidence="9">
    <location>
        <begin position="1"/>
        <end position="92"/>
    </location>
</feature>
<dbReference type="InterPro" id="IPR001810">
    <property type="entry name" value="F-box_dom"/>
</dbReference>
<dbReference type="InterPro" id="IPR018488">
    <property type="entry name" value="cNMP-bd_CS"/>
</dbReference>
<evidence type="ECO:0000256" key="7">
    <source>
        <dbReference type="ARBA" id="ARBA00023286"/>
    </source>
</evidence>
<feature type="compositionally biased region" description="Basic and acidic residues" evidence="9">
    <location>
        <begin position="1399"/>
        <end position="1411"/>
    </location>
</feature>
<feature type="domain" description="F-box" evidence="11">
    <location>
        <begin position="1047"/>
        <end position="1093"/>
    </location>
</feature>
<sequence>MSRRASYSSGRSTPDNAAAGVAATSSRSSPSLSTSSDHNNQLLLLQQQQQQPHQQPRSPSSTSSSLNLSLLGSVSSTPTLTTPTTLTPRPTIPRRALTHIDASIQVFLRNHVLFKDLHDDEFIVSLAAAMQMRVYADNSYVIRKGEVGRAMFFVLRGEVEVVTEDGETVINVMKEESFFGEIGVLFSVPRTASCRARGRCIILTLTKDGLQKAVANHTEVAETIQSIAEERFASYMKQMETSMLVEFGQELKLGMTQNDLKKIPLFRDCSFGFLHMLSLRLKPLQYRQNDILIHKGEVASEMYFVVRGTAEVFSEEDGTCFAEFYPGSFFGEVGVFFHVKRTASVRCTSSQVSVFKLDKHDLDDVLKQYPEVRAVIKKEARVRFRYNEEREKSKAGVAQQEATEVEVVRERIKTVPLFKDADICLLHQLALVLKLRIYEPGASIIKKDEVGTSMYFVLDGTAEVVSEDGGTIYAELNATSFFGEVALLFEVNRTATVRSRTRTTLFELCKDALTAVLDQNSTSPSGAEFARTMRERAKANFELFQSRQRKVEEMSAGAPVAEEFGLEATASRLKQVPIFQNCDEGFIRQVALGTSARQDPKDTLIVSQGEISREMFFIIRGIVEIISADGRVVYDCVRDGGFFGEVGLLRGIPRTASVRVASAVCSMMVLTADALANVFRQYPESYQNIVVEADRRFRATEARRIKAEEAGAAGLTASSGSSGSSMAEMSMLAPTTTMMGIPQPSMAASVAVVTTPPAAQSTVVTQQEAAAVELSRGSSEEFWNDAAAQVSDSTSRTVKAPPCWTDESQPQVNRGSKRGFDFDKLFRRKKAAKIVDVRGGSFISDAGSSVGSGIASVRAEPEVVAAPGPPAIVPAQGPRLMLTRVGEPAVGTGSTHGSIEIHASGDSRRGSSNAHATGATGDDATASAAGSRRGSSDVAGAKEEQSHKPSKMARFMLSFRRSSKGRVNKVAPGSAAGGVEDAPSPKTARKLAEHGDSGKTSAETIRNTPPAEEYDEYPHKFHRNGSSVVTPTSLGRVSAIRIVPAIRSTLQNLKGAPLRGIVAYLNPLDRLKMRLLCRRWNDQMRDPIHWRTLDFYPLFSYATPKTFMTLWELSGEHLAAVSLKSCWRIDDAALIILARLCPNILALSLSNCWKFTEDGLAHLATSLARLRAVDLSYCGQIRGACLVSHKWHDLRELDLAYCKQIGSEYFEAMLARISELRVLRIRRCINMTDASVFSVVRYCRTLQVFDAADCDRLTDRSLKWLATSNKHLRHLDLTFCKRLTNAGLYELSLGTQSFTHLDFSFCSHITDAAVVFFTSSIRKLRFLSLRGCKKLTNHAVKHLARYAPELKVLDLRSCVLVTDGGREMFVNARPACRVVMVAPCMLSPDVPRAMEMPFRDRFHSGPKDKMRAPLPSPLPSPPLKEHEQQQARIAAC</sequence>
<dbReference type="Pfam" id="PF25372">
    <property type="entry name" value="DUF7885"/>
    <property type="match status" value="1"/>
</dbReference>
<feature type="domain" description="Cyclic nucleotide-binding" evidence="10">
    <location>
        <begin position="417"/>
        <end position="517"/>
    </location>
</feature>
<dbReference type="CDD" id="cd00038">
    <property type="entry name" value="CAP_ED"/>
    <property type="match status" value="4"/>
</dbReference>
<evidence type="ECO:0000256" key="4">
    <source>
        <dbReference type="ARBA" id="ARBA00022989"/>
    </source>
</evidence>
<keyword evidence="4" id="KW-1133">Transmembrane helix</keyword>
<dbReference type="InterPro" id="IPR014710">
    <property type="entry name" value="RmlC-like_jellyroll"/>
</dbReference>
<feature type="compositionally biased region" description="Low complexity" evidence="9">
    <location>
        <begin position="25"/>
        <end position="92"/>
    </location>
</feature>
<dbReference type="GO" id="GO:0016020">
    <property type="term" value="C:membrane"/>
    <property type="evidence" value="ECO:0007669"/>
    <property type="project" value="UniProtKB-SubCell"/>
</dbReference>
<reference evidence="12" key="1">
    <citation type="submission" date="2020-05" db="EMBL/GenBank/DDBJ databases">
        <title>Phylogenomic resolution of chytrid fungi.</title>
        <authorList>
            <person name="Stajich J.E."/>
            <person name="Amses K."/>
            <person name="Simmons R."/>
            <person name="Seto K."/>
            <person name="Myers J."/>
            <person name="Bonds A."/>
            <person name="Quandt C.A."/>
            <person name="Barry K."/>
            <person name="Liu P."/>
            <person name="Grigoriev I."/>
            <person name="Longcore J.E."/>
            <person name="James T.Y."/>
        </authorList>
    </citation>
    <scope>NUCLEOTIDE SEQUENCE</scope>
    <source>
        <strain evidence="12">JEL0379</strain>
    </source>
</reference>
<dbReference type="InterPro" id="IPR018490">
    <property type="entry name" value="cNMP-bd_dom_sf"/>
</dbReference>
<feature type="region of interest" description="Disordered" evidence="9">
    <location>
        <begin position="1399"/>
        <end position="1436"/>
    </location>
</feature>
<dbReference type="InterPro" id="IPR006553">
    <property type="entry name" value="Leu-rich_rpt_Cys-con_subtyp"/>
</dbReference>
<accession>A0AAD5XLT0</accession>
<feature type="compositionally biased region" description="Polar residues" evidence="9">
    <location>
        <begin position="1"/>
        <end position="15"/>
    </location>
</feature>
<dbReference type="Pfam" id="PF00646">
    <property type="entry name" value="F-box"/>
    <property type="match status" value="1"/>
</dbReference>
<feature type="compositionally biased region" description="Polar residues" evidence="9">
    <location>
        <begin position="998"/>
        <end position="1007"/>
    </location>
</feature>
<dbReference type="SMART" id="SM00367">
    <property type="entry name" value="LRR_CC"/>
    <property type="match status" value="9"/>
</dbReference>
<evidence type="ECO:0000313" key="12">
    <source>
        <dbReference type="EMBL" id="KAJ3170000.1"/>
    </source>
</evidence>
<keyword evidence="6" id="KW-0472">Membrane</keyword>
<evidence type="ECO:0000256" key="5">
    <source>
        <dbReference type="ARBA" id="ARBA00023065"/>
    </source>
</evidence>
<organism evidence="12 13">
    <name type="scientific">Geranomyces variabilis</name>
    <dbReference type="NCBI Taxonomy" id="109894"/>
    <lineage>
        <taxon>Eukaryota</taxon>
        <taxon>Fungi</taxon>
        <taxon>Fungi incertae sedis</taxon>
        <taxon>Chytridiomycota</taxon>
        <taxon>Chytridiomycota incertae sedis</taxon>
        <taxon>Chytridiomycetes</taxon>
        <taxon>Spizellomycetales</taxon>
        <taxon>Powellomycetaceae</taxon>
        <taxon>Geranomyces</taxon>
    </lineage>
</organism>
<dbReference type="GO" id="GO:0044877">
    <property type="term" value="F:protein-containing complex binding"/>
    <property type="evidence" value="ECO:0007669"/>
    <property type="project" value="TreeGrafter"/>
</dbReference>
<dbReference type="InterPro" id="IPR032675">
    <property type="entry name" value="LRR_dom_sf"/>
</dbReference>
<dbReference type="Gene3D" id="3.80.10.10">
    <property type="entry name" value="Ribonuclease Inhibitor"/>
    <property type="match status" value="2"/>
</dbReference>
<feature type="region of interest" description="Disordered" evidence="9">
    <location>
        <begin position="887"/>
        <end position="1025"/>
    </location>
</feature>
<evidence type="ECO:0000259" key="11">
    <source>
        <dbReference type="PROSITE" id="PS50181"/>
    </source>
</evidence>
<dbReference type="InterPro" id="IPR036047">
    <property type="entry name" value="F-box-like_dom_sf"/>
</dbReference>
<dbReference type="Gene3D" id="2.60.120.10">
    <property type="entry name" value="Jelly Rolls"/>
    <property type="match status" value="4"/>
</dbReference>
<dbReference type="PROSITE" id="PS50042">
    <property type="entry name" value="CNMP_BINDING_3"/>
    <property type="match status" value="4"/>
</dbReference>
<feature type="domain" description="Cyclic nucleotide-binding" evidence="10">
    <location>
        <begin position="578"/>
        <end position="696"/>
    </location>
</feature>
<dbReference type="InterPro" id="IPR050866">
    <property type="entry name" value="CNG_cation_channel"/>
</dbReference>
<dbReference type="EMBL" id="JADGJQ010000102">
    <property type="protein sequence ID" value="KAJ3170000.1"/>
    <property type="molecule type" value="Genomic_DNA"/>
</dbReference>
<dbReference type="SUPFAM" id="SSF51206">
    <property type="entry name" value="cAMP-binding domain-like"/>
    <property type="match status" value="4"/>
</dbReference>
<feature type="domain" description="Cyclic nucleotide-binding" evidence="10">
    <location>
        <begin position="265"/>
        <end position="373"/>
    </location>
</feature>
<comment type="caution">
    <text evidence="12">The sequence shown here is derived from an EMBL/GenBank/DDBJ whole genome shotgun (WGS) entry which is preliminary data.</text>
</comment>
<dbReference type="Proteomes" id="UP001212152">
    <property type="component" value="Unassembled WGS sequence"/>
</dbReference>
<keyword evidence="2" id="KW-0813">Transport</keyword>
<dbReference type="PROSITE" id="PS00889">
    <property type="entry name" value="CNMP_BINDING_2"/>
    <property type="match status" value="3"/>
</dbReference>
<evidence type="ECO:0000256" key="2">
    <source>
        <dbReference type="ARBA" id="ARBA00022448"/>
    </source>
</evidence>
<dbReference type="SUPFAM" id="SSF81383">
    <property type="entry name" value="F-box domain"/>
    <property type="match status" value="1"/>
</dbReference>
<keyword evidence="8" id="KW-0407">Ion channel</keyword>
<dbReference type="SUPFAM" id="SSF52047">
    <property type="entry name" value="RNI-like"/>
    <property type="match status" value="1"/>
</dbReference>
<evidence type="ECO:0000256" key="8">
    <source>
        <dbReference type="ARBA" id="ARBA00023303"/>
    </source>
</evidence>
<keyword evidence="7" id="KW-1071">Ligand-gated ion channel</keyword>
<dbReference type="InterPro" id="IPR057207">
    <property type="entry name" value="FBXL15_LRR"/>
</dbReference>
<name>A0AAD5XLT0_9FUNG</name>
<dbReference type="SMART" id="SM00100">
    <property type="entry name" value="cNMP"/>
    <property type="match status" value="4"/>
</dbReference>
<keyword evidence="13" id="KW-1185">Reference proteome</keyword>
<evidence type="ECO:0000256" key="3">
    <source>
        <dbReference type="ARBA" id="ARBA00022692"/>
    </source>
</evidence>
<feature type="domain" description="Cyclic nucleotide-binding" evidence="10">
    <location>
        <begin position="113"/>
        <end position="231"/>
    </location>
</feature>
<protein>
    <recommendedName>
        <fullName evidence="14">Cyclic nucleotide-binding domain-containing protein</fullName>
    </recommendedName>
</protein>
<dbReference type="GO" id="GO:0005221">
    <property type="term" value="F:intracellularly cyclic nucleotide-activated monoatomic cation channel activity"/>
    <property type="evidence" value="ECO:0007669"/>
    <property type="project" value="InterPro"/>
</dbReference>
<comment type="subcellular location">
    <subcellularLocation>
        <location evidence="1">Membrane</location>
        <topology evidence="1">Multi-pass membrane protein</topology>
    </subcellularLocation>
</comment>
<keyword evidence="5" id="KW-0406">Ion transport</keyword>